<dbReference type="CDD" id="cd00340">
    <property type="entry name" value="GSH_Peroxidase"/>
    <property type="match status" value="1"/>
</dbReference>
<dbReference type="Gene3D" id="3.40.30.10">
    <property type="entry name" value="Glutaredoxin"/>
    <property type="match status" value="1"/>
</dbReference>
<keyword evidence="8" id="KW-1185">Reference proteome</keyword>
<protein>
    <recommendedName>
        <fullName evidence="5">Glutathione peroxidase</fullName>
    </recommendedName>
</protein>
<dbReference type="PROSITE" id="PS00460">
    <property type="entry name" value="GLUTATHIONE_PEROXID_1"/>
    <property type="match status" value="1"/>
</dbReference>
<dbReference type="GO" id="GO:0004601">
    <property type="term" value="F:peroxidase activity"/>
    <property type="evidence" value="ECO:0007669"/>
    <property type="project" value="UniProtKB-KW"/>
</dbReference>
<proteinExistence type="inferred from homology"/>
<evidence type="ECO:0000256" key="2">
    <source>
        <dbReference type="ARBA" id="ARBA00022559"/>
    </source>
</evidence>
<organism evidence="7 8">
    <name type="scientific">Massilia forsythiae</name>
    <dbReference type="NCBI Taxonomy" id="2728020"/>
    <lineage>
        <taxon>Bacteria</taxon>
        <taxon>Pseudomonadati</taxon>
        <taxon>Pseudomonadota</taxon>
        <taxon>Betaproteobacteria</taxon>
        <taxon>Burkholderiales</taxon>
        <taxon>Oxalobacteraceae</taxon>
        <taxon>Telluria group</taxon>
        <taxon>Massilia</taxon>
    </lineage>
</organism>
<dbReference type="PANTHER" id="PTHR11592">
    <property type="entry name" value="GLUTATHIONE PEROXIDASE"/>
    <property type="match status" value="1"/>
</dbReference>
<comment type="similarity">
    <text evidence="1 5">Belongs to the glutathione peroxidase family.</text>
</comment>
<feature type="domain" description="Thioredoxin" evidence="6">
    <location>
        <begin position="1"/>
        <end position="182"/>
    </location>
</feature>
<dbReference type="PIRSF" id="PIRSF000303">
    <property type="entry name" value="Glutathion_perox"/>
    <property type="match status" value="1"/>
</dbReference>
<dbReference type="InterPro" id="IPR013766">
    <property type="entry name" value="Thioredoxin_domain"/>
</dbReference>
<dbReference type="PRINTS" id="PR01011">
    <property type="entry name" value="GLUTPROXDASE"/>
</dbReference>
<dbReference type="Proteomes" id="UP000502415">
    <property type="component" value="Chromosome"/>
</dbReference>
<keyword evidence="3 5" id="KW-0560">Oxidoreductase</keyword>
<dbReference type="InterPro" id="IPR000889">
    <property type="entry name" value="Glutathione_peroxidase"/>
</dbReference>
<evidence type="ECO:0000313" key="7">
    <source>
        <dbReference type="EMBL" id="QJE02220.1"/>
    </source>
</evidence>
<dbReference type="GO" id="GO:0034599">
    <property type="term" value="P:cellular response to oxidative stress"/>
    <property type="evidence" value="ECO:0007669"/>
    <property type="project" value="TreeGrafter"/>
</dbReference>
<reference evidence="7 8" key="1">
    <citation type="submission" date="2020-04" db="EMBL/GenBank/DDBJ databases">
        <title>Genome sequencing of novel species.</title>
        <authorList>
            <person name="Heo J."/>
            <person name="Kim S.-J."/>
            <person name="Kim J.-S."/>
            <person name="Hong S.-B."/>
            <person name="Kwon S.-W."/>
        </authorList>
    </citation>
    <scope>NUCLEOTIDE SEQUENCE [LARGE SCALE GENOMIC DNA]</scope>
    <source>
        <strain evidence="7 8">GN2-R2</strain>
    </source>
</reference>
<dbReference type="AlphaFoldDB" id="A0A7Z2VZZ6"/>
<dbReference type="PANTHER" id="PTHR11592:SF40">
    <property type="entry name" value="THIOREDOXIN_GLUTATHIONE PEROXIDASE BTUE"/>
    <property type="match status" value="1"/>
</dbReference>
<dbReference type="FunFam" id="3.40.30.10:FF:000010">
    <property type="entry name" value="Glutathione peroxidase"/>
    <property type="match status" value="1"/>
</dbReference>
<dbReference type="KEGG" id="mfy:HH212_21165"/>
<evidence type="ECO:0000259" key="6">
    <source>
        <dbReference type="PROSITE" id="PS51352"/>
    </source>
</evidence>
<dbReference type="RefSeq" id="WP_170204307.1">
    <property type="nucleotide sequence ID" value="NZ_CP051685.1"/>
</dbReference>
<feature type="active site" evidence="4">
    <location>
        <position position="37"/>
    </location>
</feature>
<dbReference type="PROSITE" id="PS51352">
    <property type="entry name" value="THIOREDOXIN_2"/>
    <property type="match status" value="1"/>
</dbReference>
<dbReference type="PROSITE" id="PS51355">
    <property type="entry name" value="GLUTATHIONE_PEROXID_3"/>
    <property type="match status" value="1"/>
</dbReference>
<gene>
    <name evidence="7" type="primary">btuE</name>
    <name evidence="7" type="ORF">HH212_21165</name>
</gene>
<dbReference type="SUPFAM" id="SSF52833">
    <property type="entry name" value="Thioredoxin-like"/>
    <property type="match status" value="1"/>
</dbReference>
<evidence type="ECO:0000256" key="3">
    <source>
        <dbReference type="ARBA" id="ARBA00023002"/>
    </source>
</evidence>
<dbReference type="Pfam" id="PF00255">
    <property type="entry name" value="GSHPx"/>
    <property type="match status" value="1"/>
</dbReference>
<keyword evidence="2 5" id="KW-0575">Peroxidase</keyword>
<name>A0A7Z2VZZ6_9BURK</name>
<dbReference type="InterPro" id="IPR036249">
    <property type="entry name" value="Thioredoxin-like_sf"/>
</dbReference>
<accession>A0A7Z2VZZ6</accession>
<dbReference type="InterPro" id="IPR029759">
    <property type="entry name" value="GPX_AS"/>
</dbReference>
<dbReference type="EMBL" id="CP051685">
    <property type="protein sequence ID" value="QJE02220.1"/>
    <property type="molecule type" value="Genomic_DNA"/>
</dbReference>
<evidence type="ECO:0000313" key="8">
    <source>
        <dbReference type="Proteomes" id="UP000502415"/>
    </source>
</evidence>
<evidence type="ECO:0000256" key="1">
    <source>
        <dbReference type="ARBA" id="ARBA00006926"/>
    </source>
</evidence>
<sequence>MSTSLYDIPLKKIDGSDTTLAEYRGKVVLVVNVASQCGLTPQYEGLEAAYARLRERGMVVLGFPSNDFAGQEPGSEESIAAFCRGTFGVQFPMFAKVNVNSAPRHPLYAALIEAMPRMQPNPDGTLLAKLEQHGLAPRQEGDVAWNFEKFLIGRDGRVVGRFAPDVTVDSPQLVQAIEAALAD</sequence>
<evidence type="ECO:0000256" key="5">
    <source>
        <dbReference type="RuleBase" id="RU000499"/>
    </source>
</evidence>
<evidence type="ECO:0000256" key="4">
    <source>
        <dbReference type="PIRSR" id="PIRSR000303-1"/>
    </source>
</evidence>